<dbReference type="PANTHER" id="PTHR46579:SF1">
    <property type="entry name" value="F5_8 TYPE C DOMAIN-CONTAINING PROTEIN"/>
    <property type="match status" value="1"/>
</dbReference>
<evidence type="ECO:0000313" key="4">
    <source>
        <dbReference type="EMBL" id="PFX13893.1"/>
    </source>
</evidence>
<comment type="caution">
    <text evidence="4">The sequence shown here is derived from an EMBL/GenBank/DDBJ whole genome shotgun (WGS) entry which is preliminary data.</text>
</comment>
<feature type="domain" description="C2H2-type" evidence="3">
    <location>
        <begin position="188"/>
        <end position="216"/>
    </location>
</feature>
<evidence type="ECO:0000256" key="1">
    <source>
        <dbReference type="PROSITE-ProRule" id="PRU00042"/>
    </source>
</evidence>
<feature type="compositionally biased region" description="Low complexity" evidence="2">
    <location>
        <begin position="396"/>
        <end position="414"/>
    </location>
</feature>
<keyword evidence="1" id="KW-0863">Zinc-finger</keyword>
<evidence type="ECO:0000259" key="3">
    <source>
        <dbReference type="PROSITE" id="PS50157"/>
    </source>
</evidence>
<dbReference type="Pfam" id="PF02992">
    <property type="entry name" value="Transposase_21"/>
    <property type="match status" value="1"/>
</dbReference>
<dbReference type="InterPro" id="IPR004242">
    <property type="entry name" value="Transposase_21"/>
</dbReference>
<dbReference type="AlphaFoldDB" id="A0A2B4RAQ3"/>
<dbReference type="GO" id="GO:0008270">
    <property type="term" value="F:zinc ion binding"/>
    <property type="evidence" value="ECO:0007669"/>
    <property type="project" value="UniProtKB-KW"/>
</dbReference>
<evidence type="ECO:0000313" key="5">
    <source>
        <dbReference type="Proteomes" id="UP000225706"/>
    </source>
</evidence>
<dbReference type="Proteomes" id="UP000225706">
    <property type="component" value="Unassembled WGS sequence"/>
</dbReference>
<dbReference type="Gene3D" id="3.30.160.60">
    <property type="entry name" value="Classic Zinc Finger"/>
    <property type="match status" value="1"/>
</dbReference>
<dbReference type="PROSITE" id="PS00028">
    <property type="entry name" value="ZINC_FINGER_C2H2_1"/>
    <property type="match status" value="2"/>
</dbReference>
<dbReference type="InterPro" id="IPR013087">
    <property type="entry name" value="Znf_C2H2_type"/>
</dbReference>
<dbReference type="PANTHER" id="PTHR46579">
    <property type="entry name" value="F5/8 TYPE C DOMAIN-CONTAINING PROTEIN-RELATED"/>
    <property type="match status" value="1"/>
</dbReference>
<accession>A0A2B4RAQ3</accession>
<gene>
    <name evidence="4" type="ORF">AWC38_SpisGene21989</name>
</gene>
<name>A0A2B4RAQ3_STYPI</name>
<dbReference type="OrthoDB" id="5984708at2759"/>
<proteinExistence type="predicted"/>
<protein>
    <recommendedName>
        <fullName evidence="3">C2H2-type domain-containing protein</fullName>
    </recommendedName>
</protein>
<feature type="region of interest" description="Disordered" evidence="2">
    <location>
        <begin position="396"/>
        <end position="430"/>
    </location>
</feature>
<sequence>MMAVLSKTLEATTDRSDQHISYMEEISFIQNKLFFETFPAAIVKLRASCAMSSCWEIQYLLTLNLHRKMAVLDSVNHTRMAVPVFESLKEYFKKINLKDTKVIQHLAVFKTAITSLCFHDNRSKETIFSRAFVNRYEYKIKEKLSTRYSDGDEMPVTWKGNQPAEFIPSVSLPVLRLRGGANGDDEKWLCDICGKLLVSKRNLDVHMDSAHATDPDFTCVTLPDGLSKWKCSLCGSLLSSKQRVISHLIKTHGKTNLGEKEHQQTLNSRTRLWRRKCSANGSFVQGQNSSTAYLEENLSFNSEHCSAISNESPRQEDASFVSSFYQSISGKEYLHFLAHNSTCDAEISRQSSHCYNKGNSAQSVVTHCPASENLYCDPVICVDVTYSSDSDCSAASCTDYSSSETEQSTSSSESDSGDQETDLVSDTSVDMTPSLVSEKEKLSILILSYIAKHKLSGSASVDLLDLLKFIAPKDNTLLSLTLSEIKETLGDCIVNVFDYCGKCFSIFPKDESVYRCNTTDNGGNQCADLRFGGNLGNQAKKQRNLYFVTVSIEQQLTKLLERNSIWMKIQQYKDTPNCSSNIRDIVDGTVYRKFKEPGGFLSNKANLTLLFNTDGIPLYKSSKVNIWPVFLAINELPPEERFAKKNMILWGLWQGKGKPRFSTFFEVFTDDLIRLKCKGFTISEKCSPKVMLALGTTDLQGKAYLMYMSHHNGINGCITCEEEGFVTKQGKGHVRCYPFKDPPAPLRTSESVVENSLSAMESGRRVRGFHDVTPLAKLPWFDLVLGIVPDYMHGVLLGVTKQLLNLWLSSSKHKKPWFIGHKTKTIDKRLKEMKPPDFIQRLPRQLETSRAYFKASELQAWLLFYSIPCLIDILPEKYLQHFACLVEGIYILLGDNITPDLLSLARDVLFSFYRDHQVLYGDSNCSLNVHNIGAHLVTYVQAWGPLWAWSCFPFEDLNGALLESVHGTGNQCRQLIWMMIYERMRKHCRFAVLVEHNGGNYMAFVEYFLFESNVKTVFAVIKPIILDFENPFLVCDKAKHLLRVAGEDDKYTVVAVDCILEKIIYLSGNPNNSIKYLSVKFALHDVRPQKQPFSRFQREVLMEYCNAGFMNDGEHSMALH</sequence>
<dbReference type="PROSITE" id="PS50157">
    <property type="entry name" value="ZINC_FINGER_C2H2_2"/>
    <property type="match status" value="1"/>
</dbReference>
<dbReference type="EMBL" id="LSMT01000875">
    <property type="protein sequence ID" value="PFX13893.1"/>
    <property type="molecule type" value="Genomic_DNA"/>
</dbReference>
<keyword evidence="1" id="KW-0479">Metal-binding</keyword>
<organism evidence="4 5">
    <name type="scientific">Stylophora pistillata</name>
    <name type="common">Smooth cauliflower coral</name>
    <dbReference type="NCBI Taxonomy" id="50429"/>
    <lineage>
        <taxon>Eukaryota</taxon>
        <taxon>Metazoa</taxon>
        <taxon>Cnidaria</taxon>
        <taxon>Anthozoa</taxon>
        <taxon>Hexacorallia</taxon>
        <taxon>Scleractinia</taxon>
        <taxon>Astrocoeniina</taxon>
        <taxon>Pocilloporidae</taxon>
        <taxon>Stylophora</taxon>
    </lineage>
</organism>
<keyword evidence="1" id="KW-0862">Zinc</keyword>
<dbReference type="SMART" id="SM00355">
    <property type="entry name" value="ZnF_C2H2"/>
    <property type="match status" value="2"/>
</dbReference>
<evidence type="ECO:0000256" key="2">
    <source>
        <dbReference type="SAM" id="MobiDB-lite"/>
    </source>
</evidence>
<keyword evidence="5" id="KW-1185">Reference proteome</keyword>
<reference evidence="5" key="1">
    <citation type="journal article" date="2017" name="bioRxiv">
        <title>Comparative analysis of the genomes of Stylophora pistillata and Acropora digitifera provides evidence for extensive differences between species of corals.</title>
        <authorList>
            <person name="Voolstra C.R."/>
            <person name="Li Y."/>
            <person name="Liew Y.J."/>
            <person name="Baumgarten S."/>
            <person name="Zoccola D."/>
            <person name="Flot J.-F."/>
            <person name="Tambutte S."/>
            <person name="Allemand D."/>
            <person name="Aranda M."/>
        </authorList>
    </citation>
    <scope>NUCLEOTIDE SEQUENCE [LARGE SCALE GENOMIC DNA]</scope>
</reference>